<feature type="non-terminal residue" evidence="1">
    <location>
        <position position="42"/>
    </location>
</feature>
<dbReference type="AlphaFoldDB" id="A0A9N9CVS5"/>
<accession>A0A9N9CVS5</accession>
<name>A0A9N9CVS5_9GLOM</name>
<evidence type="ECO:0000313" key="1">
    <source>
        <dbReference type="EMBL" id="CAG8617513.1"/>
    </source>
</evidence>
<dbReference type="EMBL" id="CAJVPJ010002282">
    <property type="protein sequence ID" value="CAG8617513.1"/>
    <property type="molecule type" value="Genomic_DNA"/>
</dbReference>
<evidence type="ECO:0000313" key="2">
    <source>
        <dbReference type="Proteomes" id="UP000789572"/>
    </source>
</evidence>
<protein>
    <submittedName>
        <fullName evidence="1">10653_t:CDS:1</fullName>
    </submittedName>
</protein>
<dbReference type="Proteomes" id="UP000789572">
    <property type="component" value="Unassembled WGS sequence"/>
</dbReference>
<proteinExistence type="predicted"/>
<keyword evidence="2" id="KW-1185">Reference proteome</keyword>
<reference evidence="1" key="1">
    <citation type="submission" date="2021-06" db="EMBL/GenBank/DDBJ databases">
        <authorList>
            <person name="Kallberg Y."/>
            <person name="Tangrot J."/>
            <person name="Rosling A."/>
        </authorList>
    </citation>
    <scope>NUCLEOTIDE SEQUENCE</scope>
    <source>
        <strain evidence="1">IA702</strain>
    </source>
</reference>
<organism evidence="1 2">
    <name type="scientific">Paraglomus occultum</name>
    <dbReference type="NCBI Taxonomy" id="144539"/>
    <lineage>
        <taxon>Eukaryota</taxon>
        <taxon>Fungi</taxon>
        <taxon>Fungi incertae sedis</taxon>
        <taxon>Mucoromycota</taxon>
        <taxon>Glomeromycotina</taxon>
        <taxon>Glomeromycetes</taxon>
        <taxon>Paraglomerales</taxon>
        <taxon>Paraglomeraceae</taxon>
        <taxon>Paraglomus</taxon>
    </lineage>
</organism>
<dbReference type="OrthoDB" id="2446538at2759"/>
<comment type="caution">
    <text evidence="1">The sequence shown here is derived from an EMBL/GenBank/DDBJ whole genome shotgun (WGS) entry which is preliminary data.</text>
</comment>
<sequence>SILVDKYEKYVENLLKGLTEAGTTTPIFQKGELESLQEEQKI</sequence>
<gene>
    <name evidence="1" type="ORF">POCULU_LOCUS8258</name>
</gene>